<comment type="caution">
    <text evidence="2">The sequence shown here is derived from an EMBL/GenBank/DDBJ whole genome shotgun (WGS) entry which is preliminary data.</text>
</comment>
<gene>
    <name evidence="2" type="ORF">GF068_33695</name>
</gene>
<dbReference type="AlphaFoldDB" id="A0A6N7Q7J4"/>
<evidence type="ECO:0000313" key="2">
    <source>
        <dbReference type="EMBL" id="MRG96841.1"/>
    </source>
</evidence>
<organism evidence="2 3">
    <name type="scientific">Polyangium spumosum</name>
    <dbReference type="NCBI Taxonomy" id="889282"/>
    <lineage>
        <taxon>Bacteria</taxon>
        <taxon>Pseudomonadati</taxon>
        <taxon>Myxococcota</taxon>
        <taxon>Polyangia</taxon>
        <taxon>Polyangiales</taxon>
        <taxon>Polyangiaceae</taxon>
        <taxon>Polyangium</taxon>
    </lineage>
</organism>
<accession>A0A6N7Q7J4</accession>
<feature type="domain" description="DUF362" evidence="1">
    <location>
        <begin position="111"/>
        <end position="311"/>
    </location>
</feature>
<dbReference type="InterPro" id="IPR006311">
    <property type="entry name" value="TAT_signal"/>
</dbReference>
<dbReference type="InterPro" id="IPR007160">
    <property type="entry name" value="DUF362"/>
</dbReference>
<dbReference type="Proteomes" id="UP000440224">
    <property type="component" value="Unassembled WGS sequence"/>
</dbReference>
<dbReference type="PROSITE" id="PS51318">
    <property type="entry name" value="TAT"/>
    <property type="match status" value="1"/>
</dbReference>
<dbReference type="Pfam" id="PF04015">
    <property type="entry name" value="DUF362"/>
    <property type="match status" value="1"/>
</dbReference>
<sequence>MSDPRFSPSSEASFSRRTLLGAAAASAALLGAERALAQGSGIVARPPAGFVPLSIPGKVVKVAKSNVMQPNGLWPTEGAAKLMLERVMAELTGKSDLGAAFAKFVHKDDKVAIKPNGIAGQKGFTMATNRELILEIVRGVMAAGVPAGNIMIFEQYPKFLEGTRIWDRNKGPDPALPAGILTAVHENKDATMPERSVMGIPTKFVRPFTEATAVINIGMIKDHSICGFTGCLKNITHGATINPHAFHQHNASPQIAELYAQDVVKSRVRLHIVDGFKLIYDEGPLDKNKKRRVLHEAVYATTDPVAMDTLGWGIIEQWRKDNGLPTLKDAGREPTYIRIASELGLGVFDKNRISLREVTI</sequence>
<dbReference type="RefSeq" id="WP_153823634.1">
    <property type="nucleotide sequence ID" value="NZ_WJIE01000013.1"/>
</dbReference>
<keyword evidence="3" id="KW-1185">Reference proteome</keyword>
<dbReference type="OrthoDB" id="127514at2"/>
<dbReference type="EMBL" id="WJIE01000013">
    <property type="protein sequence ID" value="MRG96841.1"/>
    <property type="molecule type" value="Genomic_DNA"/>
</dbReference>
<protein>
    <submittedName>
        <fullName evidence="2">DUF362 domain-containing protein</fullName>
    </submittedName>
</protein>
<evidence type="ECO:0000259" key="1">
    <source>
        <dbReference type="Pfam" id="PF04015"/>
    </source>
</evidence>
<name>A0A6N7Q7J4_9BACT</name>
<evidence type="ECO:0000313" key="3">
    <source>
        <dbReference type="Proteomes" id="UP000440224"/>
    </source>
</evidence>
<proteinExistence type="predicted"/>
<reference evidence="2 3" key="1">
    <citation type="submission" date="2019-10" db="EMBL/GenBank/DDBJ databases">
        <title>A soil myxobacterium in the family Polyangiaceae.</title>
        <authorList>
            <person name="Li Y."/>
            <person name="Wang J."/>
        </authorList>
    </citation>
    <scope>NUCLEOTIDE SEQUENCE [LARGE SCALE GENOMIC DNA]</scope>
    <source>
        <strain evidence="2 3">DSM 14734</strain>
    </source>
</reference>